<keyword evidence="7" id="KW-0175">Coiled coil</keyword>
<dbReference type="STRING" id="683125.SAMN05660206_101340"/>
<evidence type="ECO:0000256" key="5">
    <source>
        <dbReference type="ARBA" id="ARBA00022777"/>
    </source>
</evidence>
<dbReference type="InterPro" id="IPR003594">
    <property type="entry name" value="HATPase_dom"/>
</dbReference>
<dbReference type="SMART" id="SM00387">
    <property type="entry name" value="HATPase_c"/>
    <property type="match status" value="1"/>
</dbReference>
<evidence type="ECO:0000259" key="9">
    <source>
        <dbReference type="PROSITE" id="PS50109"/>
    </source>
</evidence>
<dbReference type="SUPFAM" id="SSF55874">
    <property type="entry name" value="ATPase domain of HSP90 chaperone/DNA topoisomerase II/histidine kinase"/>
    <property type="match status" value="1"/>
</dbReference>
<dbReference type="PROSITE" id="PS50110">
    <property type="entry name" value="RESPONSE_REGULATORY"/>
    <property type="match status" value="1"/>
</dbReference>
<name>A0A1I6P987_9SPHI</name>
<accession>A0A1I6P987</accession>
<dbReference type="InterPro" id="IPR011006">
    <property type="entry name" value="CheY-like_superfamily"/>
</dbReference>
<evidence type="ECO:0000256" key="1">
    <source>
        <dbReference type="ARBA" id="ARBA00000085"/>
    </source>
</evidence>
<dbReference type="EC" id="2.7.13.3" evidence="2"/>
<dbReference type="PANTHER" id="PTHR43047">
    <property type="entry name" value="TWO-COMPONENT HISTIDINE PROTEIN KINASE"/>
    <property type="match status" value="1"/>
</dbReference>
<protein>
    <recommendedName>
        <fullName evidence="2">histidine kinase</fullName>
        <ecNumber evidence="2">2.7.13.3</ecNumber>
    </recommendedName>
</protein>
<organism evidence="11 12">
    <name type="scientific">Sphingobacterium wenxiniae</name>
    <dbReference type="NCBI Taxonomy" id="683125"/>
    <lineage>
        <taxon>Bacteria</taxon>
        <taxon>Pseudomonadati</taxon>
        <taxon>Bacteroidota</taxon>
        <taxon>Sphingobacteriia</taxon>
        <taxon>Sphingobacteriales</taxon>
        <taxon>Sphingobacteriaceae</taxon>
        <taxon>Sphingobacterium</taxon>
    </lineage>
</organism>
<feature type="domain" description="Histidine kinase" evidence="9">
    <location>
        <begin position="354"/>
        <end position="573"/>
    </location>
</feature>
<keyword evidence="8" id="KW-0472">Membrane</keyword>
<dbReference type="InterPro" id="IPR003661">
    <property type="entry name" value="HisK_dim/P_dom"/>
</dbReference>
<dbReference type="SUPFAM" id="SSF52172">
    <property type="entry name" value="CheY-like"/>
    <property type="match status" value="1"/>
</dbReference>
<dbReference type="Pfam" id="PF00512">
    <property type="entry name" value="HisKA"/>
    <property type="match status" value="1"/>
</dbReference>
<keyword evidence="4" id="KW-0808">Transferase</keyword>
<feature type="coiled-coil region" evidence="7">
    <location>
        <begin position="234"/>
        <end position="261"/>
    </location>
</feature>
<feature type="transmembrane region" description="Helical" evidence="8">
    <location>
        <begin position="302"/>
        <end position="323"/>
    </location>
</feature>
<dbReference type="InterPro" id="IPR005467">
    <property type="entry name" value="His_kinase_dom"/>
</dbReference>
<dbReference type="Proteomes" id="UP000198785">
    <property type="component" value="Unassembled WGS sequence"/>
</dbReference>
<proteinExistence type="predicted"/>
<evidence type="ECO:0000256" key="3">
    <source>
        <dbReference type="ARBA" id="ARBA00022553"/>
    </source>
</evidence>
<dbReference type="Gene3D" id="3.40.50.2300">
    <property type="match status" value="1"/>
</dbReference>
<comment type="catalytic activity">
    <reaction evidence="1">
        <text>ATP + protein L-histidine = ADP + protein N-phospho-L-histidine.</text>
        <dbReference type="EC" id="2.7.13.3"/>
    </reaction>
</comment>
<dbReference type="RefSeq" id="WP_093363412.1">
    <property type="nucleotide sequence ID" value="NZ_FOZZ01000001.1"/>
</dbReference>
<dbReference type="CDD" id="cd00082">
    <property type="entry name" value="HisKA"/>
    <property type="match status" value="1"/>
</dbReference>
<feature type="modified residue" description="4-aspartylphosphate" evidence="6">
    <location>
        <position position="642"/>
    </location>
</feature>
<dbReference type="GO" id="GO:0000155">
    <property type="term" value="F:phosphorelay sensor kinase activity"/>
    <property type="evidence" value="ECO:0007669"/>
    <property type="project" value="InterPro"/>
</dbReference>
<evidence type="ECO:0000259" key="10">
    <source>
        <dbReference type="PROSITE" id="PS50110"/>
    </source>
</evidence>
<dbReference type="SMART" id="SM00388">
    <property type="entry name" value="HisKA"/>
    <property type="match status" value="1"/>
</dbReference>
<dbReference type="InterPro" id="IPR036890">
    <property type="entry name" value="HATPase_C_sf"/>
</dbReference>
<keyword evidence="12" id="KW-1185">Reference proteome</keyword>
<feature type="transmembrane region" description="Helical" evidence="8">
    <location>
        <begin position="14"/>
        <end position="35"/>
    </location>
</feature>
<keyword evidence="5 11" id="KW-0418">Kinase</keyword>
<dbReference type="Gene3D" id="1.10.287.130">
    <property type="match status" value="1"/>
</dbReference>
<evidence type="ECO:0000256" key="7">
    <source>
        <dbReference type="SAM" id="Coils"/>
    </source>
</evidence>
<dbReference type="Pfam" id="PF00072">
    <property type="entry name" value="Response_reg"/>
    <property type="match status" value="1"/>
</dbReference>
<dbReference type="CDD" id="cd16922">
    <property type="entry name" value="HATPase_EvgS-ArcB-TorS-like"/>
    <property type="match status" value="1"/>
</dbReference>
<dbReference type="SMART" id="SM00448">
    <property type="entry name" value="REC"/>
    <property type="match status" value="1"/>
</dbReference>
<keyword evidence="8" id="KW-0812">Transmembrane</keyword>
<dbReference type="AlphaFoldDB" id="A0A1I6P987"/>
<dbReference type="Pfam" id="PF02518">
    <property type="entry name" value="HATPase_c"/>
    <property type="match status" value="1"/>
</dbReference>
<evidence type="ECO:0000256" key="2">
    <source>
        <dbReference type="ARBA" id="ARBA00012438"/>
    </source>
</evidence>
<evidence type="ECO:0000256" key="6">
    <source>
        <dbReference type="PROSITE-ProRule" id="PRU00169"/>
    </source>
</evidence>
<dbReference type="PRINTS" id="PR00344">
    <property type="entry name" value="BCTRLSENSOR"/>
</dbReference>
<dbReference type="InterPro" id="IPR004358">
    <property type="entry name" value="Sig_transdc_His_kin-like_C"/>
</dbReference>
<keyword evidence="3 6" id="KW-0597">Phosphoprotein</keyword>
<keyword evidence="8" id="KW-1133">Transmembrane helix</keyword>
<evidence type="ECO:0000313" key="11">
    <source>
        <dbReference type="EMBL" id="SFS36658.1"/>
    </source>
</evidence>
<dbReference type="InterPro" id="IPR001789">
    <property type="entry name" value="Sig_transdc_resp-reg_receiver"/>
</dbReference>
<dbReference type="InterPro" id="IPR036097">
    <property type="entry name" value="HisK_dim/P_sf"/>
</dbReference>
<sequence length="711" mass="80672">MEHNTKKTFLLRRLVIGAIILSFAYISSIFIYQYAEYNKVKERISAAYALTQSQSTTLYSLFSTFSEADNLFRLYTVDFDKKTFTSYKEKLHTIRIYIDSLSALPIDENPLINSLSAMQEKDSVANEFALLKKSVSDLVFLANDSLTMLERTQHYSPKPITKQSADSVINNILRDTLFSHVDQDTIVRKKQSLFKRIFNAKNDTLVAASTIQNYNTSQIDLIHKNIEMLISRQEQAHNRDLNLLQSRYRNLQQKERQLIQSNYRLLDNLKIGIDNLKSIDRDNISKAEQAAIIMHQENAHKFGQQLIIALSIMLFMILFILYYQRNAISYEKKLQEEKAYASLVAEEKTSVLANVSHEVRSPINSLLGIIEILKDKGDKHIIDPEILDSTAHEIAVINSTVNDILNLGKLEVGSLEIKNEFFSPYILLKDIIDLHAYQAKKKNLILTHEINIPSDFQMGSSIFRIRQIVTNLVSNAIKYTNEGTVKLQADIVSQNGSNQLRISVTDSGIGIAEEHQKNIFRQYYMADSKTKTGGFGLGLYISKLLAEQLNGDIILKSKPNEGSTFILTLPIQESSSTPMESTTYTLADLPEELNIVLIDDNRINILYLNHLFKDISQVRSFDNAADALDFIAINPVNIVITDLLMPEVNGWDVLTHIKGNPATQDIQVYVFTSDALLLDTQEAKQQPYSFDAVLSKPINEHQLVSKVLKNG</sequence>
<dbReference type="EMBL" id="FOZZ01000001">
    <property type="protein sequence ID" value="SFS36658.1"/>
    <property type="molecule type" value="Genomic_DNA"/>
</dbReference>
<dbReference type="Gene3D" id="3.30.565.10">
    <property type="entry name" value="Histidine kinase-like ATPase, C-terminal domain"/>
    <property type="match status" value="1"/>
</dbReference>
<gene>
    <name evidence="11" type="ORF">SAMN05660206_101340</name>
</gene>
<evidence type="ECO:0000256" key="4">
    <source>
        <dbReference type="ARBA" id="ARBA00022679"/>
    </source>
</evidence>
<reference evidence="11 12" key="1">
    <citation type="submission" date="2016-10" db="EMBL/GenBank/DDBJ databases">
        <authorList>
            <person name="de Groot N.N."/>
        </authorList>
    </citation>
    <scope>NUCLEOTIDE SEQUENCE [LARGE SCALE GENOMIC DNA]</scope>
    <source>
        <strain evidence="11 12">DSM 22789</strain>
    </source>
</reference>
<dbReference type="SUPFAM" id="SSF47384">
    <property type="entry name" value="Homodimeric domain of signal transducing histidine kinase"/>
    <property type="match status" value="1"/>
</dbReference>
<dbReference type="PANTHER" id="PTHR43047:SF64">
    <property type="entry name" value="HISTIDINE KINASE CONTAINING CHEY-HOMOLOGOUS RECEIVER DOMAIN AND PAS DOMAIN-RELATED"/>
    <property type="match status" value="1"/>
</dbReference>
<dbReference type="PROSITE" id="PS50109">
    <property type="entry name" value="HIS_KIN"/>
    <property type="match status" value="1"/>
</dbReference>
<feature type="domain" description="Response regulatory" evidence="10">
    <location>
        <begin position="594"/>
        <end position="711"/>
    </location>
</feature>
<dbReference type="OrthoDB" id="9797097at2"/>
<evidence type="ECO:0000313" key="12">
    <source>
        <dbReference type="Proteomes" id="UP000198785"/>
    </source>
</evidence>
<evidence type="ECO:0000256" key="8">
    <source>
        <dbReference type="SAM" id="Phobius"/>
    </source>
</evidence>